<dbReference type="AlphaFoldDB" id="A0AAP2ZBT6"/>
<accession>A0AAP2ZBT6</accession>
<evidence type="ECO:0000313" key="3">
    <source>
        <dbReference type="Proteomes" id="UP001321047"/>
    </source>
</evidence>
<dbReference type="Pfam" id="PF07883">
    <property type="entry name" value="Cupin_2"/>
    <property type="match status" value="1"/>
</dbReference>
<organism evidence="2 3">
    <name type="scientific">Natronosalvus hydrolyticus</name>
    <dbReference type="NCBI Taxonomy" id="2979988"/>
    <lineage>
        <taxon>Archaea</taxon>
        <taxon>Methanobacteriati</taxon>
        <taxon>Methanobacteriota</taxon>
        <taxon>Stenosarchaea group</taxon>
        <taxon>Halobacteria</taxon>
        <taxon>Halobacteriales</taxon>
        <taxon>Natrialbaceae</taxon>
        <taxon>Natronosalvus</taxon>
    </lineage>
</organism>
<keyword evidence="3" id="KW-1185">Reference proteome</keyword>
<feature type="domain" description="Cupin type-2" evidence="1">
    <location>
        <begin position="37"/>
        <end position="99"/>
    </location>
</feature>
<dbReference type="RefSeq" id="WP_342810666.1">
    <property type="nucleotide sequence ID" value="NZ_JAOPJZ010000039.1"/>
</dbReference>
<reference evidence="2 3" key="1">
    <citation type="submission" date="2022-09" db="EMBL/GenBank/DDBJ databases">
        <title>Enrichment on poylsaccharides allowed isolation of novel metabolic and taxonomic groups of Haloarchaea.</title>
        <authorList>
            <person name="Sorokin D.Y."/>
            <person name="Elcheninov A.G."/>
            <person name="Khizhniak T.V."/>
            <person name="Kolganova T.V."/>
            <person name="Kublanov I.V."/>
        </authorList>
    </citation>
    <scope>NUCLEOTIDE SEQUENCE [LARGE SCALE GENOMIC DNA]</scope>
    <source>
        <strain evidence="2 3">AArc-curdl1</strain>
    </source>
</reference>
<dbReference type="SUPFAM" id="SSF51182">
    <property type="entry name" value="RmlC-like cupins"/>
    <property type="match status" value="1"/>
</dbReference>
<dbReference type="InterPro" id="IPR011051">
    <property type="entry name" value="RmlC_Cupin_sf"/>
</dbReference>
<dbReference type="InterPro" id="IPR013096">
    <property type="entry name" value="Cupin_2"/>
</dbReference>
<dbReference type="InterPro" id="IPR014710">
    <property type="entry name" value="RmlC-like_jellyroll"/>
</dbReference>
<dbReference type="Proteomes" id="UP001321047">
    <property type="component" value="Unassembled WGS sequence"/>
</dbReference>
<evidence type="ECO:0000313" key="2">
    <source>
        <dbReference type="EMBL" id="MCU4754364.1"/>
    </source>
</evidence>
<comment type="caution">
    <text evidence="2">The sequence shown here is derived from an EMBL/GenBank/DDBJ whole genome shotgun (WGS) entry which is preliminary data.</text>
</comment>
<proteinExistence type="predicted"/>
<dbReference type="CDD" id="cd02209">
    <property type="entry name" value="cupin_XRE_C"/>
    <property type="match status" value="1"/>
</dbReference>
<protein>
    <submittedName>
        <fullName evidence="2">Cupin domain-containing protein</fullName>
    </submittedName>
</protein>
<sequence>MKQRTIGNGATGEQIIFGEYGTDENGRFLRLDEISLPADSTGPEEHRHLTGDEYFEAVEGRLGVRIGNEEFVLRPGESATAPAGVPHTWWNAGDTTVVWRGELRNPGRFEEMLTSYFALENRAMIDGNGRPSLVRSAVVVAEHAKEHDPSFLPWPVKFFLTSVLAPLGRALGYPAAVPYVPPPTPDAAEPTVTS</sequence>
<gene>
    <name evidence="2" type="ORF">OB919_20720</name>
</gene>
<dbReference type="EMBL" id="JAOPJZ010000039">
    <property type="protein sequence ID" value="MCU4754364.1"/>
    <property type="molecule type" value="Genomic_DNA"/>
</dbReference>
<dbReference type="Gene3D" id="2.60.120.10">
    <property type="entry name" value="Jelly Rolls"/>
    <property type="match status" value="1"/>
</dbReference>
<evidence type="ECO:0000259" key="1">
    <source>
        <dbReference type="Pfam" id="PF07883"/>
    </source>
</evidence>
<name>A0AAP2ZBT6_9EURY</name>